<dbReference type="Proteomes" id="UP001597441">
    <property type="component" value="Unassembled WGS sequence"/>
</dbReference>
<dbReference type="Pfam" id="PF03009">
    <property type="entry name" value="GDPD"/>
    <property type="match status" value="1"/>
</dbReference>
<evidence type="ECO:0000313" key="3">
    <source>
        <dbReference type="EMBL" id="MFD2535121.1"/>
    </source>
</evidence>
<dbReference type="EMBL" id="JBHULK010000002">
    <property type="protein sequence ID" value="MFD2535121.1"/>
    <property type="molecule type" value="Genomic_DNA"/>
</dbReference>
<gene>
    <name evidence="3" type="ORF">ACFSQS_08400</name>
</gene>
<dbReference type="RefSeq" id="WP_388016985.1">
    <property type="nucleotide sequence ID" value="NZ_JBHUDT010000002.1"/>
</dbReference>
<feature type="domain" description="GP-PDE" evidence="2">
    <location>
        <begin position="38"/>
        <end position="281"/>
    </location>
</feature>
<sequence>MKKAAKIIGSFMVLIIAYLCLSLSPIFFQDFLNEEADALIIAHRGASKIAPENTAASVKAALNLNPDSIEIDVQQTQDSVVVLMHDTTLDRTTNGKGLVKENSFLELKKLDAGSWFSDDFINEGIPTLEDIIKLIDGKSELIIEIKKGDKYYPNIERNIVKIIAKHQAEPWVIIHSFDSEVLKRVHQLNPNITLHKLLIGKLKFIPFIISNEIEALNIDKQPYIKAYSINYAFANRDFIKLLKSKGKDVNVWTVNNAHFANELISIGVNGIITDHPNLLKK</sequence>
<keyword evidence="1" id="KW-1133">Transmembrane helix</keyword>
<evidence type="ECO:0000259" key="2">
    <source>
        <dbReference type="PROSITE" id="PS51704"/>
    </source>
</evidence>
<reference evidence="4" key="1">
    <citation type="journal article" date="2019" name="Int. J. Syst. Evol. Microbiol.">
        <title>The Global Catalogue of Microorganisms (GCM) 10K type strain sequencing project: providing services to taxonomists for standard genome sequencing and annotation.</title>
        <authorList>
            <consortium name="The Broad Institute Genomics Platform"/>
            <consortium name="The Broad Institute Genome Sequencing Center for Infectious Disease"/>
            <person name="Wu L."/>
            <person name="Ma J."/>
        </authorList>
    </citation>
    <scope>NUCLEOTIDE SEQUENCE [LARGE SCALE GENOMIC DNA]</scope>
    <source>
        <strain evidence="4">KCTC 42903</strain>
    </source>
</reference>
<comment type="caution">
    <text evidence="3">The sequence shown here is derived from an EMBL/GenBank/DDBJ whole genome shotgun (WGS) entry which is preliminary data.</text>
</comment>
<accession>A0ABW5JS93</accession>
<dbReference type="PROSITE" id="PS51704">
    <property type="entry name" value="GP_PDE"/>
    <property type="match status" value="1"/>
</dbReference>
<dbReference type="Gene3D" id="3.20.20.190">
    <property type="entry name" value="Phosphatidylinositol (PI) phosphodiesterase"/>
    <property type="match status" value="1"/>
</dbReference>
<protein>
    <submittedName>
        <fullName evidence="3">Glycerophosphodiester phosphodiesterase</fullName>
    </submittedName>
</protein>
<proteinExistence type="predicted"/>
<dbReference type="InterPro" id="IPR030395">
    <property type="entry name" value="GP_PDE_dom"/>
</dbReference>
<evidence type="ECO:0000256" key="1">
    <source>
        <dbReference type="SAM" id="Phobius"/>
    </source>
</evidence>
<feature type="transmembrane region" description="Helical" evidence="1">
    <location>
        <begin position="7"/>
        <end position="28"/>
    </location>
</feature>
<dbReference type="SUPFAM" id="SSF51695">
    <property type="entry name" value="PLC-like phosphodiesterases"/>
    <property type="match status" value="1"/>
</dbReference>
<name>A0ABW5JS93_9FLAO</name>
<evidence type="ECO:0000313" key="4">
    <source>
        <dbReference type="Proteomes" id="UP001597441"/>
    </source>
</evidence>
<dbReference type="InterPro" id="IPR017946">
    <property type="entry name" value="PLC-like_Pdiesterase_TIM-brl"/>
</dbReference>
<keyword evidence="1" id="KW-0812">Transmembrane</keyword>
<keyword evidence="1" id="KW-0472">Membrane</keyword>
<organism evidence="3 4">
    <name type="scientific">Gelatiniphilus marinus</name>
    <dbReference type="NCBI Taxonomy" id="1759464"/>
    <lineage>
        <taxon>Bacteria</taxon>
        <taxon>Pseudomonadati</taxon>
        <taxon>Bacteroidota</taxon>
        <taxon>Flavobacteriia</taxon>
        <taxon>Flavobacteriales</taxon>
        <taxon>Flavobacteriaceae</taxon>
        <taxon>Gelatiniphilus</taxon>
    </lineage>
</organism>
<dbReference type="PANTHER" id="PTHR46211">
    <property type="entry name" value="GLYCEROPHOSPHORYL DIESTER PHOSPHODIESTERASE"/>
    <property type="match status" value="1"/>
</dbReference>
<keyword evidence="4" id="KW-1185">Reference proteome</keyword>
<dbReference type="PANTHER" id="PTHR46211:SF1">
    <property type="entry name" value="GLYCEROPHOSPHODIESTER PHOSPHODIESTERASE, CYTOPLASMIC"/>
    <property type="match status" value="1"/>
</dbReference>